<accession>A0A542YG04</accession>
<evidence type="ECO:0000256" key="3">
    <source>
        <dbReference type="ARBA" id="ARBA00022801"/>
    </source>
</evidence>
<evidence type="ECO:0000313" key="5">
    <source>
        <dbReference type="EMBL" id="TQL47015.1"/>
    </source>
</evidence>
<organism evidence="5 6">
    <name type="scientific">Homoserinimonas aerilata</name>
    <dbReference type="NCBI Taxonomy" id="1162970"/>
    <lineage>
        <taxon>Bacteria</taxon>
        <taxon>Bacillati</taxon>
        <taxon>Actinomycetota</taxon>
        <taxon>Actinomycetes</taxon>
        <taxon>Micrococcales</taxon>
        <taxon>Microbacteriaceae</taxon>
        <taxon>Homoserinimonas</taxon>
    </lineage>
</organism>
<evidence type="ECO:0008006" key="7">
    <source>
        <dbReference type="Google" id="ProtNLM"/>
    </source>
</evidence>
<keyword evidence="6" id="KW-1185">Reference proteome</keyword>
<evidence type="ECO:0000256" key="2">
    <source>
        <dbReference type="ARBA" id="ARBA00022741"/>
    </source>
</evidence>
<keyword evidence="2" id="KW-0547">Nucleotide-binding</keyword>
<dbReference type="Gene3D" id="3.40.50.300">
    <property type="entry name" value="P-loop containing nucleotide triphosphate hydrolases"/>
    <property type="match status" value="1"/>
</dbReference>
<dbReference type="PANTHER" id="PTHR42708:SF1">
    <property type="entry name" value="GLIDING MOTILITY PROTEIN MGLA"/>
    <property type="match status" value="1"/>
</dbReference>
<dbReference type="AlphaFoldDB" id="A0A542YG04"/>
<evidence type="ECO:0000256" key="1">
    <source>
        <dbReference type="ARBA" id="ARBA00005290"/>
    </source>
</evidence>
<name>A0A542YG04_9MICO</name>
<dbReference type="Pfam" id="PF03029">
    <property type="entry name" value="ATP_bind_1"/>
    <property type="match status" value="1"/>
</dbReference>
<protein>
    <recommendedName>
        <fullName evidence="7">Signal recognition particle receptor subunit beta</fullName>
    </recommendedName>
</protein>
<dbReference type="Proteomes" id="UP000317998">
    <property type="component" value="Unassembled WGS sequence"/>
</dbReference>
<dbReference type="CDD" id="cd00882">
    <property type="entry name" value="Ras_like_GTPase"/>
    <property type="match status" value="1"/>
</dbReference>
<gene>
    <name evidence="5" type="ORF">FB562_0057</name>
</gene>
<proteinExistence type="inferred from homology"/>
<comment type="similarity">
    <text evidence="1">Belongs to the GPN-loop GTPase family.</text>
</comment>
<dbReference type="EMBL" id="VFOM01000001">
    <property type="protein sequence ID" value="TQL47015.1"/>
    <property type="molecule type" value="Genomic_DNA"/>
</dbReference>
<dbReference type="InterPro" id="IPR027417">
    <property type="entry name" value="P-loop_NTPase"/>
</dbReference>
<evidence type="ECO:0000313" key="6">
    <source>
        <dbReference type="Proteomes" id="UP000317998"/>
    </source>
</evidence>
<dbReference type="GO" id="GO:0016787">
    <property type="term" value="F:hydrolase activity"/>
    <property type="evidence" value="ECO:0007669"/>
    <property type="project" value="UniProtKB-KW"/>
</dbReference>
<reference evidence="5 6" key="1">
    <citation type="submission" date="2019-06" db="EMBL/GenBank/DDBJ databases">
        <title>Sequencing the genomes of 1000 actinobacteria strains.</title>
        <authorList>
            <person name="Klenk H.-P."/>
        </authorList>
    </citation>
    <scope>NUCLEOTIDE SEQUENCE [LARGE SCALE GENOMIC DNA]</scope>
    <source>
        <strain evidence="5 6">DSM 26477</strain>
    </source>
</reference>
<evidence type="ECO:0000256" key="4">
    <source>
        <dbReference type="ARBA" id="ARBA00023134"/>
    </source>
</evidence>
<dbReference type="SUPFAM" id="SSF52540">
    <property type="entry name" value="P-loop containing nucleoside triphosphate hydrolases"/>
    <property type="match status" value="1"/>
</dbReference>
<dbReference type="PANTHER" id="PTHR42708">
    <property type="entry name" value="ATP/GTP-BINDING PROTEIN-RELATED"/>
    <property type="match status" value="1"/>
</dbReference>
<sequence length="192" mass="20623">MRGSASEVGEHVVIFAGPMGAGKTTAIRALSEVEVVSTEAANSDRAVVDKETTTVALDYGEIGLTDSEKVRLYGVPGQRRFSFMWSILKERARGVIVLVAGDSPDPLGGMLEFVDEFRDLYERGGMLVGVTRTDLGVGPPVARYGEALAEAFPSLAVPVMALDPRDPAHMRMALMTLIVNVETRERLQAVAS</sequence>
<comment type="caution">
    <text evidence="5">The sequence shown here is derived from an EMBL/GenBank/DDBJ whole genome shotgun (WGS) entry which is preliminary data.</text>
</comment>
<keyword evidence="4" id="KW-0342">GTP-binding</keyword>
<dbReference type="InterPro" id="IPR004130">
    <property type="entry name" value="Gpn"/>
</dbReference>
<keyword evidence="3" id="KW-0378">Hydrolase</keyword>
<dbReference type="GO" id="GO:0005525">
    <property type="term" value="F:GTP binding"/>
    <property type="evidence" value="ECO:0007669"/>
    <property type="project" value="UniProtKB-KW"/>
</dbReference>
<dbReference type="InterPro" id="IPR052705">
    <property type="entry name" value="Gliding_Motility_GTPase"/>
</dbReference>